<feature type="domain" description="VWFD" evidence="8">
    <location>
        <begin position="347"/>
        <end position="529"/>
    </location>
</feature>
<dbReference type="Pfam" id="PF00093">
    <property type="entry name" value="VWC"/>
    <property type="match status" value="2"/>
</dbReference>
<dbReference type="GO" id="GO:0005576">
    <property type="term" value="C:extracellular region"/>
    <property type="evidence" value="ECO:0007669"/>
    <property type="project" value="UniProtKB-SubCell"/>
</dbReference>
<dbReference type="Gene3D" id="6.20.200.20">
    <property type="match status" value="4"/>
</dbReference>
<comment type="caution">
    <text evidence="9">The sequence shown here is derived from an EMBL/GenBank/DDBJ whole genome shotgun (WGS) entry which is preliminary data.</text>
</comment>
<dbReference type="PROSITE" id="PS50184">
    <property type="entry name" value="VWFC_2"/>
    <property type="match status" value="3"/>
</dbReference>
<dbReference type="Gene3D" id="2.10.70.10">
    <property type="entry name" value="Complement Module, domain 1"/>
    <property type="match status" value="1"/>
</dbReference>
<dbReference type="InterPro" id="IPR002919">
    <property type="entry name" value="TIL_dom"/>
</dbReference>
<dbReference type="SMART" id="SM00214">
    <property type="entry name" value="VWC"/>
    <property type="match status" value="5"/>
</dbReference>
<dbReference type="EMBL" id="JAWQEG010004341">
    <property type="protein sequence ID" value="KAK3862056.1"/>
    <property type="molecule type" value="Genomic_DNA"/>
</dbReference>
<dbReference type="PROSITE" id="PS51233">
    <property type="entry name" value="VWFD"/>
    <property type="match status" value="1"/>
</dbReference>
<evidence type="ECO:0000313" key="9">
    <source>
        <dbReference type="EMBL" id="KAK3862056.1"/>
    </source>
</evidence>
<feature type="domain" description="VWFC" evidence="7">
    <location>
        <begin position="143"/>
        <end position="204"/>
    </location>
</feature>
<dbReference type="Gene3D" id="2.10.25.10">
    <property type="entry name" value="Laminin"/>
    <property type="match status" value="1"/>
</dbReference>
<dbReference type="Pfam" id="PF01826">
    <property type="entry name" value="TIL"/>
    <property type="match status" value="1"/>
</dbReference>
<dbReference type="SUPFAM" id="SSF57567">
    <property type="entry name" value="Serine protease inhibitors"/>
    <property type="match status" value="1"/>
</dbReference>
<evidence type="ECO:0000313" key="10">
    <source>
        <dbReference type="Proteomes" id="UP001286313"/>
    </source>
</evidence>
<dbReference type="AlphaFoldDB" id="A0AAE1JZW6"/>
<accession>A0AAE1JZW6</accession>
<proteinExistence type="predicted"/>
<dbReference type="PANTHER" id="PTHR46698:SF4">
    <property type="entry name" value="CROSSVEINLESS 2"/>
    <property type="match status" value="1"/>
</dbReference>
<evidence type="ECO:0000256" key="3">
    <source>
        <dbReference type="ARBA" id="ARBA00022729"/>
    </source>
</evidence>
<dbReference type="Proteomes" id="UP001286313">
    <property type="component" value="Unassembled WGS sequence"/>
</dbReference>
<keyword evidence="3" id="KW-0732">Signal</keyword>
<gene>
    <name evidence="9" type="ORF">Pcinc_032049</name>
</gene>
<dbReference type="InterPro" id="IPR036084">
    <property type="entry name" value="Ser_inhib-like_sf"/>
</dbReference>
<dbReference type="InterPro" id="IPR052424">
    <property type="entry name" value="Kielin_Chordin-BMP_Reg"/>
</dbReference>
<dbReference type="SMART" id="SM00215">
    <property type="entry name" value="VWC_out"/>
    <property type="match status" value="4"/>
</dbReference>
<evidence type="ECO:0000259" key="8">
    <source>
        <dbReference type="PROSITE" id="PS51233"/>
    </source>
</evidence>
<dbReference type="InterPro" id="IPR001007">
    <property type="entry name" value="VWF_dom"/>
</dbReference>
<dbReference type="SMART" id="SM00832">
    <property type="entry name" value="C8"/>
    <property type="match status" value="1"/>
</dbReference>
<reference evidence="9" key="1">
    <citation type="submission" date="2023-10" db="EMBL/GenBank/DDBJ databases">
        <title>Genome assemblies of two species of porcelain crab, Petrolisthes cinctipes and Petrolisthes manimaculis (Anomura: Porcellanidae).</title>
        <authorList>
            <person name="Angst P."/>
        </authorList>
    </citation>
    <scope>NUCLEOTIDE SEQUENCE</scope>
    <source>
        <strain evidence="9">PB745_01</strain>
        <tissue evidence="9">Gill</tissue>
    </source>
</reference>
<protein>
    <recommendedName>
        <fullName evidence="11">BMP-binding endothelial regulator protein</fullName>
    </recommendedName>
</protein>
<name>A0AAE1JZW6_PETCI</name>
<sequence>MKERKRERRKEGKEEGKKEGGKGVDIRCQGEGEAVPVPPEVERDNPCISCSCLKSIVVCSKRRCPQLEGCYWKLQQAQGQCCQLCKGCVYKGEEYPHGARWSDGCSTFQCEAGVLTVSKAQCHLPCYHPLPSDHSSTCCQSCPECWLEGRRVGEGEGVSSRADPCVRCMCLGGKLTCHKKACPVLSCPPGYRIPAPDGCCMTCQGSRELISPPGGRCFLNGALYTTGSERRVDPCTTCMCHDGYITCQRVTCPVLNCSHHHQVTREGECCPECSAGARLESSCILHGLTHSPGEQWQLDKCTTCVCHSGTVSCHTPPCQYLNKPCPPGMKRVESESECCPRCEEAPGTCVVFGDPHYRTFDGLLYTFQGACHYTLAEECGRGKNFSVRVSNDAPRSHSQTSSRTHTYARTRSLTLRLKGVKVKMCQKLRTKVNGKMVQPPFTHKDGLFNLTKAGQALSLTTSQGVKVVWDGWSYTEVEVPLALRGLTCGLCGNFNGNSSDDLTTRGGRLVKNADRMAATWSTGRARQCRRRLSRNQASLENQHSSVLAPAKPRAARSCRASHSRAMTQCGLLNATVFLSCHSVVPVDMFYESCMKDMCECRASRRCECDTLLAYARQCQRLGISVEEWRGSSKCGGLECPRGAEYMTCAPPCRANCRNPTPNPRCHTRRCRAGCYCPHPTVLHRGACISPDKCRVITEVQMKSSCRPAVLTRQSYSGHLHS</sequence>
<dbReference type="Pfam" id="PF08742">
    <property type="entry name" value="C8"/>
    <property type="match status" value="1"/>
</dbReference>
<dbReference type="SMART" id="SM00216">
    <property type="entry name" value="VWD"/>
    <property type="match status" value="1"/>
</dbReference>
<dbReference type="InterPro" id="IPR001846">
    <property type="entry name" value="VWF_type-D"/>
</dbReference>
<feature type="domain" description="VWFC" evidence="7">
    <location>
        <begin position="281"/>
        <end position="343"/>
    </location>
</feature>
<evidence type="ECO:0000256" key="6">
    <source>
        <dbReference type="SAM" id="MobiDB-lite"/>
    </source>
</evidence>
<evidence type="ECO:0000259" key="7">
    <source>
        <dbReference type="PROSITE" id="PS50184"/>
    </source>
</evidence>
<feature type="region of interest" description="Disordered" evidence="6">
    <location>
        <begin position="1"/>
        <end position="25"/>
    </location>
</feature>
<keyword evidence="5" id="KW-1015">Disulfide bond</keyword>
<keyword evidence="2" id="KW-0964">Secreted</keyword>
<feature type="domain" description="VWFC" evidence="7">
    <location>
        <begin position="215"/>
        <end position="274"/>
    </location>
</feature>
<evidence type="ECO:0000256" key="2">
    <source>
        <dbReference type="ARBA" id="ARBA00022525"/>
    </source>
</evidence>
<keyword evidence="10" id="KW-1185">Reference proteome</keyword>
<comment type="subcellular location">
    <subcellularLocation>
        <location evidence="1">Secreted</location>
    </subcellularLocation>
</comment>
<evidence type="ECO:0008006" key="11">
    <source>
        <dbReference type="Google" id="ProtNLM"/>
    </source>
</evidence>
<evidence type="ECO:0000256" key="1">
    <source>
        <dbReference type="ARBA" id="ARBA00004613"/>
    </source>
</evidence>
<keyword evidence="4" id="KW-0677">Repeat</keyword>
<dbReference type="PROSITE" id="PS01208">
    <property type="entry name" value="VWFC_1"/>
    <property type="match status" value="1"/>
</dbReference>
<evidence type="ECO:0000256" key="5">
    <source>
        <dbReference type="ARBA" id="ARBA00023157"/>
    </source>
</evidence>
<dbReference type="CDD" id="cd19941">
    <property type="entry name" value="TIL"/>
    <property type="match status" value="1"/>
</dbReference>
<organism evidence="9 10">
    <name type="scientific">Petrolisthes cinctipes</name>
    <name type="common">Flat porcelain crab</name>
    <dbReference type="NCBI Taxonomy" id="88211"/>
    <lineage>
        <taxon>Eukaryota</taxon>
        <taxon>Metazoa</taxon>
        <taxon>Ecdysozoa</taxon>
        <taxon>Arthropoda</taxon>
        <taxon>Crustacea</taxon>
        <taxon>Multicrustacea</taxon>
        <taxon>Malacostraca</taxon>
        <taxon>Eumalacostraca</taxon>
        <taxon>Eucarida</taxon>
        <taxon>Decapoda</taxon>
        <taxon>Pleocyemata</taxon>
        <taxon>Anomura</taxon>
        <taxon>Galatheoidea</taxon>
        <taxon>Porcellanidae</taxon>
        <taxon>Petrolisthes</taxon>
    </lineage>
</organism>
<dbReference type="PANTHER" id="PTHR46698">
    <property type="entry name" value="CROSSVEINLESS 2"/>
    <property type="match status" value="1"/>
</dbReference>
<dbReference type="Pfam" id="PF00094">
    <property type="entry name" value="VWD"/>
    <property type="match status" value="1"/>
</dbReference>
<dbReference type="InterPro" id="IPR014853">
    <property type="entry name" value="VWF/SSPO/ZAN-like_Cys-rich_dom"/>
</dbReference>
<evidence type="ECO:0000256" key="4">
    <source>
        <dbReference type="ARBA" id="ARBA00022737"/>
    </source>
</evidence>
<dbReference type="SUPFAM" id="SSF57603">
    <property type="entry name" value="FnI-like domain"/>
    <property type="match status" value="5"/>
</dbReference>